<dbReference type="OrthoDB" id="1742807at2759"/>
<dbReference type="InterPro" id="IPR021419">
    <property type="entry name" value="Mediator_Med25_VWA"/>
</dbReference>
<dbReference type="Gramene" id="ESW24793">
    <property type="protein sequence ID" value="ESW24793"/>
    <property type="gene ID" value="PHAVU_004G160600g"/>
</dbReference>
<dbReference type="GO" id="GO:0016592">
    <property type="term" value="C:mediator complex"/>
    <property type="evidence" value="ECO:0007669"/>
    <property type="project" value="TreeGrafter"/>
</dbReference>
<gene>
    <name evidence="4" type="ORF">PHAVU_004G160600g</name>
</gene>
<name>V7C613_PHAVU</name>
<evidence type="ECO:0000256" key="2">
    <source>
        <dbReference type="ARBA" id="ARBA00019694"/>
    </source>
</evidence>
<organism evidence="4 5">
    <name type="scientific">Phaseolus vulgaris</name>
    <name type="common">Kidney bean</name>
    <name type="synonym">French bean</name>
    <dbReference type="NCBI Taxonomy" id="3885"/>
    <lineage>
        <taxon>Eukaryota</taxon>
        <taxon>Viridiplantae</taxon>
        <taxon>Streptophyta</taxon>
        <taxon>Embryophyta</taxon>
        <taxon>Tracheophyta</taxon>
        <taxon>Spermatophyta</taxon>
        <taxon>Magnoliopsida</taxon>
        <taxon>eudicotyledons</taxon>
        <taxon>Gunneridae</taxon>
        <taxon>Pentapetalae</taxon>
        <taxon>rosids</taxon>
        <taxon>fabids</taxon>
        <taxon>Fabales</taxon>
        <taxon>Fabaceae</taxon>
        <taxon>Papilionoideae</taxon>
        <taxon>50 kb inversion clade</taxon>
        <taxon>NPAAA clade</taxon>
        <taxon>indigoferoid/millettioid clade</taxon>
        <taxon>Phaseoleae</taxon>
        <taxon>Phaseolus</taxon>
    </lineage>
</organism>
<feature type="domain" description="Mediator of RNA polymerase II transcription subunit 25 von Willebrand factor type A" evidence="3">
    <location>
        <begin position="12"/>
        <end position="146"/>
    </location>
</feature>
<dbReference type="GO" id="GO:0005667">
    <property type="term" value="C:transcription regulator complex"/>
    <property type="evidence" value="ECO:0007669"/>
    <property type="project" value="TreeGrafter"/>
</dbReference>
<reference evidence="5" key="1">
    <citation type="journal article" date="2014" name="Nat. Genet.">
        <title>A reference genome for common bean and genome-wide analysis of dual domestications.</title>
        <authorList>
            <person name="Schmutz J."/>
            <person name="McClean P.E."/>
            <person name="Mamidi S."/>
            <person name="Wu G.A."/>
            <person name="Cannon S.B."/>
            <person name="Grimwood J."/>
            <person name="Jenkins J."/>
            <person name="Shu S."/>
            <person name="Song Q."/>
            <person name="Chavarro C."/>
            <person name="Torres-Torres M."/>
            <person name="Geffroy V."/>
            <person name="Moghaddam S.M."/>
            <person name="Gao D."/>
            <person name="Abernathy B."/>
            <person name="Barry K."/>
            <person name="Blair M."/>
            <person name="Brick M.A."/>
            <person name="Chovatia M."/>
            <person name="Gepts P."/>
            <person name="Goodstein D.M."/>
            <person name="Gonzales M."/>
            <person name="Hellsten U."/>
            <person name="Hyten D.L."/>
            <person name="Jia G."/>
            <person name="Kelly J.D."/>
            <person name="Kudrna D."/>
            <person name="Lee R."/>
            <person name="Richard M.M."/>
            <person name="Miklas P.N."/>
            <person name="Osorno J.M."/>
            <person name="Rodrigues J."/>
            <person name="Thareau V."/>
            <person name="Urrea C.A."/>
            <person name="Wang M."/>
            <person name="Yu Y."/>
            <person name="Zhang M."/>
            <person name="Wing R.A."/>
            <person name="Cregan P.B."/>
            <person name="Rokhsar D.S."/>
            <person name="Jackson S.A."/>
        </authorList>
    </citation>
    <scope>NUCLEOTIDE SEQUENCE [LARGE SCALE GENOMIC DNA]</scope>
    <source>
        <strain evidence="5">cv. G19833</strain>
    </source>
</reference>
<dbReference type="Pfam" id="PF11265">
    <property type="entry name" value="Med25_VWA"/>
    <property type="match status" value="1"/>
</dbReference>
<dbReference type="PANTHER" id="PTHR12433:SF12">
    <property type="entry name" value="MEDIATOR OF RNA POLYMERASE II TRANSCRIPTION SUBUNIT 25"/>
    <property type="match status" value="1"/>
</dbReference>
<sequence length="440" mass="49336">MYNSNYNNIGLDLQYIHWTRDVNYFLDILSCLTFNGDNLNRHVMVEGLAEALVMFPRPSDIMTTQEYYNGERHCVLIAARDPFPRRMVVSVPEITKEGIIGTQSHHVNADFYEVAEMFGPLAVSLSIISPMLHPIFGVIFNMGNDGSVLSTTPISNTGMDQFTVLLSRKFKEAHDAFRGKRKMDQRTEEWLESMKRINVPRFPNVAKYLQAGEGSSKERDRKVVLGGMPENWSMFPRSTGSSFNIQPYSSPMLPSATNGGGGHQHSAFQGPRFGPLGRSALGSSTWAPPPAPPATPQLNLPNALPFSPFTNFQHYSLAWEGYLVGNINNIASSFHIAKALKRASSPATLAKDWSRRLEILLYLSEKAVNHTIRNYSEPIDFVFITIMQFNNLDLYEYLKSGNLCAKICLPTQTMILSPTESKHHYIGTIFLGDTVFVEPL</sequence>
<evidence type="ECO:0000313" key="4">
    <source>
        <dbReference type="EMBL" id="ESW24793.1"/>
    </source>
</evidence>
<dbReference type="GO" id="GO:0045944">
    <property type="term" value="P:positive regulation of transcription by RNA polymerase II"/>
    <property type="evidence" value="ECO:0007669"/>
    <property type="project" value="TreeGrafter"/>
</dbReference>
<comment type="similarity">
    <text evidence="1">Belongs to the Mediator complex subunit 25 family.</text>
</comment>
<evidence type="ECO:0000256" key="1">
    <source>
        <dbReference type="ARBA" id="ARBA00009102"/>
    </source>
</evidence>
<dbReference type="OMA" id="HYIGTIF"/>
<dbReference type="PANTHER" id="PTHR12433">
    <property type="entry name" value="MEDIATOR OF RNA POLYMERASE II TRANSCRIPTION SUBUNIT 25"/>
    <property type="match status" value="1"/>
</dbReference>
<evidence type="ECO:0000313" key="5">
    <source>
        <dbReference type="Proteomes" id="UP000000226"/>
    </source>
</evidence>
<protein>
    <recommendedName>
        <fullName evidence="2">Mediator of RNA polymerase II transcription subunit 25</fullName>
    </recommendedName>
</protein>
<keyword evidence="5" id="KW-1185">Reference proteome</keyword>
<dbReference type="Proteomes" id="UP000000226">
    <property type="component" value="Chromosome 4"/>
</dbReference>
<dbReference type="STRING" id="3885.V7C613"/>
<dbReference type="EMBL" id="CM002291">
    <property type="protein sequence ID" value="ESW24793.1"/>
    <property type="molecule type" value="Genomic_DNA"/>
</dbReference>
<proteinExistence type="inferred from homology"/>
<dbReference type="AlphaFoldDB" id="V7C613"/>
<accession>V7C613</accession>
<evidence type="ECO:0000259" key="3">
    <source>
        <dbReference type="Pfam" id="PF11265"/>
    </source>
</evidence>